<comment type="caution">
    <text evidence="2">The sequence shown here is derived from an EMBL/GenBank/DDBJ whole genome shotgun (WGS) entry which is preliminary data.</text>
</comment>
<dbReference type="Proteomes" id="UP000019753">
    <property type="component" value="Unassembled WGS sequence"/>
</dbReference>
<feature type="region of interest" description="Disordered" evidence="1">
    <location>
        <begin position="156"/>
        <end position="193"/>
    </location>
</feature>
<evidence type="ECO:0000313" key="2">
    <source>
        <dbReference type="EMBL" id="EYR64086.1"/>
    </source>
</evidence>
<feature type="compositionally biased region" description="Polar residues" evidence="1">
    <location>
        <begin position="176"/>
        <end position="193"/>
    </location>
</feature>
<dbReference type="OrthoDB" id="3326285at2"/>
<dbReference type="EMBL" id="AXCW01000050">
    <property type="protein sequence ID" value="EYR64086.1"/>
    <property type="molecule type" value="Genomic_DNA"/>
</dbReference>
<feature type="compositionally biased region" description="Polar residues" evidence="1">
    <location>
        <begin position="291"/>
        <end position="302"/>
    </location>
</feature>
<keyword evidence="3" id="KW-1185">Reference proteome</keyword>
<feature type="compositionally biased region" description="Basic and acidic residues" evidence="1">
    <location>
        <begin position="161"/>
        <end position="175"/>
    </location>
</feature>
<dbReference type="PROSITE" id="PS51257">
    <property type="entry name" value="PROKAR_LIPOPROTEIN"/>
    <property type="match status" value="1"/>
</dbReference>
<sequence length="560" mass="56494">MVKGGHGRGPAAAVLALATVLALTLVGCTPGGAGAPEPEPTPSSAVEALAAEVAALSPEEQEERLVAEASVLERETLALSGLEEELGGAEAAGEAYDALTAALTEAVRQRTIDPDYAAPFGAGKPRGSAGGERSLGAMMFGSMLMATLAPGDLVTSTNDVKAGEPARDVREDSRDGNSSTMTREASVDSTSMDWTVETTAGGITGKIRVQMTINPCPAPDGSFTATARITASSTSSGGRVGSNYTVAIALNGQIDDDARLVGYEVETTSEAAEFGSGNNVWAESTDRESRTGSTINSYTRTPGRSAGTVPAGFADQWANMSMIVQMMVTPKILEAAQKGWESGRCVALEPTTQPAARSGLEPSTTVTITAAPYSKIDAASTGGTVTGTLSGDSSLDPAGTKVPADATFTHVAPGEVGQSATVALEARSRRGVGKASLTFDTSPQAFDVSGTAPSQPSGIAFTGTICGPDKPFTLATTGDLVGTASFTPTSASAGTFTYDGVVGNAPLSVGGAGTYTLALPEGGAAGTLDGEWEVTIFIPIVGPQTNSGLFTLALTPRAAC</sequence>
<dbReference type="RefSeq" id="WP_034224428.1">
    <property type="nucleotide sequence ID" value="NZ_AXCW01000050.1"/>
</dbReference>
<dbReference type="AlphaFoldDB" id="A0A021VSE7"/>
<reference evidence="2 3" key="1">
    <citation type="submission" date="2014-01" db="EMBL/GenBank/DDBJ databases">
        <title>Actinotalea ferrariae CF5-4.</title>
        <authorList>
            <person name="Chen F."/>
            <person name="Li Y."/>
            <person name="Wang G."/>
        </authorList>
    </citation>
    <scope>NUCLEOTIDE SEQUENCE [LARGE SCALE GENOMIC DNA]</scope>
    <source>
        <strain evidence="2 3">CF5-4</strain>
    </source>
</reference>
<evidence type="ECO:0000256" key="1">
    <source>
        <dbReference type="SAM" id="MobiDB-lite"/>
    </source>
</evidence>
<organism evidence="2 3">
    <name type="scientific">Actinotalea ferrariae CF5-4</name>
    <dbReference type="NCBI Taxonomy" id="948458"/>
    <lineage>
        <taxon>Bacteria</taxon>
        <taxon>Bacillati</taxon>
        <taxon>Actinomycetota</taxon>
        <taxon>Actinomycetes</taxon>
        <taxon>Micrococcales</taxon>
        <taxon>Cellulomonadaceae</taxon>
        <taxon>Actinotalea</taxon>
    </lineage>
</organism>
<accession>A0A021VSE7</accession>
<gene>
    <name evidence="2" type="ORF">N866_15950</name>
</gene>
<evidence type="ECO:0000313" key="3">
    <source>
        <dbReference type="Proteomes" id="UP000019753"/>
    </source>
</evidence>
<feature type="region of interest" description="Disordered" evidence="1">
    <location>
        <begin position="281"/>
        <end position="303"/>
    </location>
</feature>
<protein>
    <submittedName>
        <fullName evidence="2">Uncharacterized protein</fullName>
    </submittedName>
</protein>
<name>A0A021VSE7_9CELL</name>
<proteinExistence type="predicted"/>